<proteinExistence type="predicted"/>
<sequence length="136" mass="14845">MWSALRMLLRLRAAALAAVMTLGGAVAMATPAEAAACRESSSIPQTSYFVLRSSDGKHTLHLQKGIQNSREFIRVWLDSRYVGAEFMPATLLAGQLAAIFRTRTTSEIWMGKTRQVTKSVAVVQLCGTAWVPVVFS</sequence>
<evidence type="ECO:0000313" key="3">
    <source>
        <dbReference type="Proteomes" id="UP000623608"/>
    </source>
</evidence>
<dbReference type="Proteomes" id="UP000623608">
    <property type="component" value="Unassembled WGS sequence"/>
</dbReference>
<evidence type="ECO:0000256" key="1">
    <source>
        <dbReference type="SAM" id="SignalP"/>
    </source>
</evidence>
<dbReference type="AlphaFoldDB" id="A0A919TXG6"/>
<accession>A0A919TXG6</accession>
<protein>
    <submittedName>
        <fullName evidence="2">Uncharacterized protein</fullName>
    </submittedName>
</protein>
<dbReference type="EMBL" id="BOMY01000060">
    <property type="protein sequence ID" value="GIF26271.1"/>
    <property type="molecule type" value="Genomic_DNA"/>
</dbReference>
<keyword evidence="1" id="KW-0732">Signal</keyword>
<comment type="caution">
    <text evidence="2">The sequence shown here is derived from an EMBL/GenBank/DDBJ whole genome shotgun (WGS) entry which is preliminary data.</text>
</comment>
<organism evidence="2 3">
    <name type="scientific">Paractinoplanes tereljensis</name>
    <dbReference type="NCBI Taxonomy" id="571912"/>
    <lineage>
        <taxon>Bacteria</taxon>
        <taxon>Bacillati</taxon>
        <taxon>Actinomycetota</taxon>
        <taxon>Actinomycetes</taxon>
        <taxon>Micromonosporales</taxon>
        <taxon>Micromonosporaceae</taxon>
        <taxon>Paractinoplanes</taxon>
    </lineage>
</organism>
<keyword evidence="3" id="KW-1185">Reference proteome</keyword>
<name>A0A919TXG6_9ACTN</name>
<feature type="signal peptide" evidence="1">
    <location>
        <begin position="1"/>
        <end position="17"/>
    </location>
</feature>
<gene>
    <name evidence="2" type="ORF">Ate02nite_90010</name>
</gene>
<feature type="chain" id="PRO_5039194600" evidence="1">
    <location>
        <begin position="18"/>
        <end position="136"/>
    </location>
</feature>
<reference evidence="2" key="1">
    <citation type="submission" date="2021-01" db="EMBL/GenBank/DDBJ databases">
        <title>Whole genome shotgun sequence of Actinoplanes tereljensis NBRC 105297.</title>
        <authorList>
            <person name="Komaki H."/>
            <person name="Tamura T."/>
        </authorList>
    </citation>
    <scope>NUCLEOTIDE SEQUENCE</scope>
    <source>
        <strain evidence="2">NBRC 105297</strain>
    </source>
</reference>
<evidence type="ECO:0000313" key="2">
    <source>
        <dbReference type="EMBL" id="GIF26271.1"/>
    </source>
</evidence>